<reference evidence="2" key="1">
    <citation type="submission" date="2016-10" db="EMBL/GenBank/DDBJ databases">
        <authorList>
            <person name="Varghese N."/>
            <person name="Submissions S."/>
        </authorList>
    </citation>
    <scope>NUCLEOTIDE SEQUENCE [LARGE SCALE GENOMIC DNA]</scope>
    <source>
        <strain evidence="2">DSM 22017</strain>
    </source>
</reference>
<dbReference type="EMBL" id="FNRT01000002">
    <property type="protein sequence ID" value="SEB83167.1"/>
    <property type="molecule type" value="Genomic_DNA"/>
</dbReference>
<keyword evidence="2" id="KW-1185">Reference proteome</keyword>
<evidence type="ECO:0000313" key="1">
    <source>
        <dbReference type="EMBL" id="SEB83167.1"/>
    </source>
</evidence>
<dbReference type="OrthoDB" id="3808368at2"/>
<sequence length="178" mass="19674">MAKRLFLLHIGPAPVDVSEMTEALALGQIAVPELEAEVFDHAGIEIRRAHKAAGLKRKQVEGAWAKVARRAWKTRSDCFVSIPGFFEAEPEQAALALDGLADFKVVLVVTSGFEVEPPAAWVELVKSDRTHVLPSHLTDEQLAAQVARIALIEEEARLDKRLAKVSKRRKQVNRRLAA</sequence>
<organism evidence="1 2">
    <name type="scientific">Nocardioides exalbidus</name>
    <dbReference type="NCBI Taxonomy" id="402596"/>
    <lineage>
        <taxon>Bacteria</taxon>
        <taxon>Bacillati</taxon>
        <taxon>Actinomycetota</taxon>
        <taxon>Actinomycetes</taxon>
        <taxon>Propionibacteriales</taxon>
        <taxon>Nocardioidaceae</taxon>
        <taxon>Nocardioides</taxon>
    </lineage>
</organism>
<name>A0A1H4MJY7_9ACTN</name>
<gene>
    <name evidence="1" type="ORF">SAMN04489844_1151</name>
</gene>
<dbReference type="RefSeq" id="WP_090968253.1">
    <property type="nucleotide sequence ID" value="NZ_FNRT01000002.1"/>
</dbReference>
<evidence type="ECO:0000313" key="2">
    <source>
        <dbReference type="Proteomes" id="UP000198742"/>
    </source>
</evidence>
<dbReference type="STRING" id="402596.SAMN04489844_1151"/>
<accession>A0A1H4MJY7</accession>
<dbReference type="AlphaFoldDB" id="A0A1H4MJY7"/>
<proteinExistence type="predicted"/>
<dbReference type="Proteomes" id="UP000198742">
    <property type="component" value="Unassembled WGS sequence"/>
</dbReference>
<protein>
    <submittedName>
        <fullName evidence="1">Uncharacterized protein</fullName>
    </submittedName>
</protein>